<sequence length="729" mass="86084">MSISNKTILLGDAKVGKSCLMWSYTSNAFPDQYIPTVYETPRTNILIDDQVVTISIFDTSANEVYDRLRPLCYPGTSVFLLCFTYFDPNSLQSIVSRWVPEITEHCPDTPYFLVGLKADLLQDENTRTQFQQRNIQPITDQEANEVKKQIGAIEYLKCSALTQQGLRELFDCVARMGLGIYKQDLYNSYSWIKKKLYVELPKLPKFHEEPIIHPIQSNFKEQVNDLLLIHKKTRKKEQGNEKEKYFSGISPKYSWDKTRYGDVKFFFEITENGIQVKYTFYAHKLILSERSKLFFRIFQELKNKETTQLNDLLQLAGLTIIEKTSKNKEKKKMLCFLVHAECETFLELIKFIYFSDFKIFQKEENCLKFNSKDKFWLDQINKYGKSFGISGIASYHELYSKIYHHARNEQIVKEKIKGNIKKKIKKIENEKGEEFLIEKETKKETEKEKEIEKEIETEKETKIETKIETETEKEIEIETDNQFIYKLKKEDLELLDKLKNEEWKKIITTFKECRKHIDFIDFVIMASSEKEPITKKNPKFNFKKKNKKISQPVGLPVNKFILAMKSNYFKTLLGGGMLEEQQDVVDLSQFPIFGMKYVIEYLYSEMINGQATAKELQAMLVIADYIQSPVLKRDLEICLSGFLKYIKDDEVIEVFLAARASDAEHLLEYCVWFLGKKYDQIKKNSKYKKWLSNEEKNMIKNKMWPPENYRRLQNQFKVKLAKQFGYIDY</sequence>
<dbReference type="PROSITE" id="PS50097">
    <property type="entry name" value="BTB"/>
    <property type="match status" value="2"/>
</dbReference>
<evidence type="ECO:0000259" key="4">
    <source>
        <dbReference type="PROSITE" id="PS50097"/>
    </source>
</evidence>
<dbReference type="Pfam" id="PF00651">
    <property type="entry name" value="BTB"/>
    <property type="match status" value="1"/>
</dbReference>
<dbReference type="SUPFAM" id="SSF54695">
    <property type="entry name" value="POZ domain"/>
    <property type="match status" value="1"/>
</dbReference>
<keyword evidence="3" id="KW-0175">Coiled coil</keyword>
<protein>
    <submittedName>
        <fullName evidence="5">Gtp-binding protein rho5</fullName>
    </submittedName>
</protein>
<dbReference type="SMART" id="SM00174">
    <property type="entry name" value="RHO"/>
    <property type="match status" value="1"/>
</dbReference>
<dbReference type="InterPro" id="IPR027417">
    <property type="entry name" value="P-loop_NTPase"/>
</dbReference>
<dbReference type="SMART" id="SM00175">
    <property type="entry name" value="RAB"/>
    <property type="match status" value="1"/>
</dbReference>
<keyword evidence="2" id="KW-0342">GTP-binding</keyword>
<name>A0ABQ8XS69_9EUKA</name>
<dbReference type="PANTHER" id="PTHR24072">
    <property type="entry name" value="RHO FAMILY GTPASE"/>
    <property type="match status" value="1"/>
</dbReference>
<dbReference type="InterPro" id="IPR003578">
    <property type="entry name" value="Small_GTPase_Rho"/>
</dbReference>
<evidence type="ECO:0000256" key="2">
    <source>
        <dbReference type="ARBA" id="ARBA00023134"/>
    </source>
</evidence>
<dbReference type="NCBIfam" id="TIGR00231">
    <property type="entry name" value="small_GTP"/>
    <property type="match status" value="1"/>
</dbReference>
<dbReference type="InterPro" id="IPR011333">
    <property type="entry name" value="SKP1/BTB/POZ_sf"/>
</dbReference>
<dbReference type="PROSITE" id="PS51421">
    <property type="entry name" value="RAS"/>
    <property type="match status" value="1"/>
</dbReference>
<gene>
    <name evidence="5" type="ORF">M0813_29211</name>
</gene>
<dbReference type="InterPro" id="IPR001806">
    <property type="entry name" value="Small_GTPase"/>
</dbReference>
<proteinExistence type="predicted"/>
<keyword evidence="1" id="KW-0547">Nucleotide-binding</keyword>
<dbReference type="EMBL" id="JAOAOG010000269">
    <property type="protein sequence ID" value="KAJ6234618.1"/>
    <property type="molecule type" value="Genomic_DNA"/>
</dbReference>
<dbReference type="Pfam" id="PF00071">
    <property type="entry name" value="Ras"/>
    <property type="match status" value="1"/>
</dbReference>
<accession>A0ABQ8XS69</accession>
<feature type="domain" description="BTB" evidence="4">
    <location>
        <begin position="555"/>
        <end position="611"/>
    </location>
</feature>
<evidence type="ECO:0000313" key="6">
    <source>
        <dbReference type="Proteomes" id="UP001150062"/>
    </source>
</evidence>
<feature type="coiled-coil region" evidence="3">
    <location>
        <begin position="413"/>
        <end position="461"/>
    </location>
</feature>
<keyword evidence="6" id="KW-1185">Reference proteome</keyword>
<dbReference type="CDD" id="cd18186">
    <property type="entry name" value="BTB_POZ_ZBTB_KLHL-like"/>
    <property type="match status" value="1"/>
</dbReference>
<dbReference type="Gene3D" id="3.40.50.300">
    <property type="entry name" value="P-loop containing nucleotide triphosphate hydrolases"/>
    <property type="match status" value="1"/>
</dbReference>
<dbReference type="InterPro" id="IPR005225">
    <property type="entry name" value="Small_GTP-bd"/>
</dbReference>
<evidence type="ECO:0000313" key="5">
    <source>
        <dbReference type="EMBL" id="KAJ6234618.1"/>
    </source>
</evidence>
<dbReference type="SUPFAM" id="SSF52540">
    <property type="entry name" value="P-loop containing nucleoside triphosphate hydrolases"/>
    <property type="match status" value="1"/>
</dbReference>
<dbReference type="CDD" id="cd00157">
    <property type="entry name" value="Rho"/>
    <property type="match status" value="1"/>
</dbReference>
<dbReference type="PROSITE" id="PS51419">
    <property type="entry name" value="RAB"/>
    <property type="match status" value="1"/>
</dbReference>
<dbReference type="InterPro" id="IPR000210">
    <property type="entry name" value="BTB/POZ_dom"/>
</dbReference>
<reference evidence="5" key="1">
    <citation type="submission" date="2022-08" db="EMBL/GenBank/DDBJ databases">
        <title>Novel sulfate-reducing endosymbionts in the free-living metamonad Anaeramoeba.</title>
        <authorList>
            <person name="Jerlstrom-Hultqvist J."/>
            <person name="Cepicka I."/>
            <person name="Gallot-Lavallee L."/>
            <person name="Salas-Leiva D."/>
            <person name="Curtis B.A."/>
            <person name="Zahonova K."/>
            <person name="Pipaliya S."/>
            <person name="Dacks J."/>
            <person name="Roger A.J."/>
        </authorList>
    </citation>
    <scope>NUCLEOTIDE SEQUENCE</scope>
    <source>
        <strain evidence="5">Schooner1</strain>
    </source>
</reference>
<organism evidence="5 6">
    <name type="scientific">Anaeramoeba flamelloides</name>
    <dbReference type="NCBI Taxonomy" id="1746091"/>
    <lineage>
        <taxon>Eukaryota</taxon>
        <taxon>Metamonada</taxon>
        <taxon>Anaeramoebidae</taxon>
        <taxon>Anaeramoeba</taxon>
    </lineage>
</organism>
<dbReference type="PRINTS" id="PR00449">
    <property type="entry name" value="RASTRNSFRMNG"/>
</dbReference>
<feature type="domain" description="BTB" evidence="4">
    <location>
        <begin position="261"/>
        <end position="361"/>
    </location>
</feature>
<comment type="caution">
    <text evidence="5">The sequence shown here is derived from an EMBL/GenBank/DDBJ whole genome shotgun (WGS) entry which is preliminary data.</text>
</comment>
<dbReference type="SMART" id="SM00173">
    <property type="entry name" value="RAS"/>
    <property type="match status" value="1"/>
</dbReference>
<evidence type="ECO:0000256" key="3">
    <source>
        <dbReference type="SAM" id="Coils"/>
    </source>
</evidence>
<evidence type="ECO:0000256" key="1">
    <source>
        <dbReference type="ARBA" id="ARBA00022741"/>
    </source>
</evidence>
<dbReference type="PROSITE" id="PS51420">
    <property type="entry name" value="RHO"/>
    <property type="match status" value="1"/>
</dbReference>
<dbReference type="Gene3D" id="3.30.710.10">
    <property type="entry name" value="Potassium Channel Kv1.1, Chain A"/>
    <property type="match status" value="2"/>
</dbReference>
<dbReference type="Proteomes" id="UP001150062">
    <property type="component" value="Unassembled WGS sequence"/>
</dbReference>